<dbReference type="Proteomes" id="UP001281147">
    <property type="component" value="Unassembled WGS sequence"/>
</dbReference>
<name>A0ACC3NW42_9PEZI</name>
<protein>
    <submittedName>
        <fullName evidence="1">Uncharacterized protein</fullName>
    </submittedName>
</protein>
<organism evidence="1 2">
    <name type="scientific">Vermiconidia calcicola</name>
    <dbReference type="NCBI Taxonomy" id="1690605"/>
    <lineage>
        <taxon>Eukaryota</taxon>
        <taxon>Fungi</taxon>
        <taxon>Dikarya</taxon>
        <taxon>Ascomycota</taxon>
        <taxon>Pezizomycotina</taxon>
        <taxon>Dothideomycetes</taxon>
        <taxon>Dothideomycetidae</taxon>
        <taxon>Mycosphaerellales</taxon>
        <taxon>Extremaceae</taxon>
        <taxon>Vermiconidia</taxon>
    </lineage>
</organism>
<gene>
    <name evidence="1" type="ORF">LTR37_001197</name>
</gene>
<dbReference type="EMBL" id="JAUTXU010000006">
    <property type="protein sequence ID" value="KAK3724075.1"/>
    <property type="molecule type" value="Genomic_DNA"/>
</dbReference>
<reference evidence="1" key="1">
    <citation type="submission" date="2023-07" db="EMBL/GenBank/DDBJ databases">
        <title>Black Yeasts Isolated from many extreme environments.</title>
        <authorList>
            <person name="Coleine C."/>
            <person name="Stajich J.E."/>
            <person name="Selbmann L."/>
        </authorList>
    </citation>
    <scope>NUCLEOTIDE SEQUENCE</scope>
    <source>
        <strain evidence="1">CCFEE 5714</strain>
    </source>
</reference>
<sequence>MSPPKTAGSTWLATYDGELWPVVLCRDELAPKPFIDSRSSPNAVPAVLLGKRIYIWVNENYLQAFDPSKDYLEGLPNFLASLNVETYRHNKDIQRSHLRRKAFIEDAIHFNDDAWWKNYIESNRAARHLDRKLSGKRRPHNASTDDDIQIVSSRNSKSSSLGPEKRRKLPNARAGMNSGQLPTPGPTPIKIRSSQSIAIDANDARVDDDLSDNEDFLVHQSKIKSDPFVQDSSDSEDDEDSKEQQLLATRERNKKRVKDKAPTYNDLTIFVGEEHTPFSVKTDAVQHKCDFLWERKQYTDDLKLHINLCEETQAKIQAKEFEPVWQYLTRREFTPRIIDSDSGQKLEKVFMEEQKDDAAMKIIQVYVTASKIHFEALQLLCVNKLRVLYPLSSSTLLIVATMSEMAEKWDCDAETEMKGWLVDHVAERFMTLIGRESIALHRLLSEHEDLRESVFERLPMHKDGRMRGEDRI</sequence>
<keyword evidence="2" id="KW-1185">Reference proteome</keyword>
<comment type="caution">
    <text evidence="1">The sequence shown here is derived from an EMBL/GenBank/DDBJ whole genome shotgun (WGS) entry which is preliminary data.</text>
</comment>
<accession>A0ACC3NW42</accession>
<evidence type="ECO:0000313" key="2">
    <source>
        <dbReference type="Proteomes" id="UP001281147"/>
    </source>
</evidence>
<proteinExistence type="predicted"/>
<evidence type="ECO:0000313" key="1">
    <source>
        <dbReference type="EMBL" id="KAK3724075.1"/>
    </source>
</evidence>